<evidence type="ECO:0000313" key="1">
    <source>
        <dbReference type="EMBL" id="QIN84631.1"/>
    </source>
</evidence>
<gene>
    <name evidence="1" type="ORF">GBA63_19730</name>
</gene>
<dbReference type="AlphaFoldDB" id="A0A6G8QE03"/>
<name>A0A6G8QE03_9ACTN</name>
<protein>
    <submittedName>
        <fullName evidence="1">Uncharacterized protein</fullName>
    </submittedName>
</protein>
<sequence>MTLSGSTEGLLETLSRYRRAGMLVSGQPKGLEPGLADGKYMYFGHVFDRLLESRGLNQSTFAAECRRRGFKIRAMSGRLRDVNQRSVSDWMRGVTACPREIPVYADAIMAFSDEEWELFGAAYAYGQTVPKEDFEDLMEFRKFYRASLPESGPDGAEKTKKG</sequence>
<evidence type="ECO:0000313" key="2">
    <source>
        <dbReference type="Proteomes" id="UP000501452"/>
    </source>
</evidence>
<accession>A0A6G8QE03</accession>
<organism evidence="1 2">
    <name type="scientific">Rubrobacter tropicus</name>
    <dbReference type="NCBI Taxonomy" id="2653851"/>
    <lineage>
        <taxon>Bacteria</taxon>
        <taxon>Bacillati</taxon>
        <taxon>Actinomycetota</taxon>
        <taxon>Rubrobacteria</taxon>
        <taxon>Rubrobacterales</taxon>
        <taxon>Rubrobacteraceae</taxon>
        <taxon>Rubrobacter</taxon>
    </lineage>
</organism>
<dbReference type="Proteomes" id="UP000501452">
    <property type="component" value="Chromosome"/>
</dbReference>
<proteinExistence type="predicted"/>
<dbReference type="RefSeq" id="WP_166179009.1">
    <property type="nucleotide sequence ID" value="NZ_CP045119.1"/>
</dbReference>
<reference evidence="1 2" key="1">
    <citation type="submission" date="2019-10" db="EMBL/GenBank/DDBJ databases">
        <title>Rubrobacter sp nov SCSIO 52090 isolated from a deep-sea sediment in the South China Sea.</title>
        <authorList>
            <person name="Chen R.W."/>
        </authorList>
    </citation>
    <scope>NUCLEOTIDE SEQUENCE [LARGE SCALE GENOMIC DNA]</scope>
    <source>
        <strain evidence="1 2">SCSIO 52909</strain>
    </source>
</reference>
<keyword evidence="2" id="KW-1185">Reference proteome</keyword>
<dbReference type="EMBL" id="CP045119">
    <property type="protein sequence ID" value="QIN84631.1"/>
    <property type="molecule type" value="Genomic_DNA"/>
</dbReference>
<dbReference type="KEGG" id="rub:GBA63_19730"/>